<dbReference type="Proteomes" id="UP000054564">
    <property type="component" value="Unassembled WGS sequence"/>
</dbReference>
<evidence type="ECO:0000313" key="1">
    <source>
        <dbReference type="EMBL" id="KNF01214.1"/>
    </source>
</evidence>
<dbReference type="SUPFAM" id="SSF51126">
    <property type="entry name" value="Pectin lyase-like"/>
    <property type="match status" value="1"/>
</dbReference>
<dbReference type="EMBL" id="AJIL01000031">
    <property type="protein sequence ID" value="KNF01214.1"/>
    <property type="molecule type" value="Genomic_DNA"/>
</dbReference>
<proteinExistence type="predicted"/>
<evidence type="ECO:0000313" key="2">
    <source>
        <dbReference type="Proteomes" id="UP000054564"/>
    </source>
</evidence>
<organism evidence="1 2">
    <name type="scientific">Puccinia striiformis f. sp. tritici PST-78</name>
    <dbReference type="NCBI Taxonomy" id="1165861"/>
    <lineage>
        <taxon>Eukaryota</taxon>
        <taxon>Fungi</taxon>
        <taxon>Dikarya</taxon>
        <taxon>Basidiomycota</taxon>
        <taxon>Pucciniomycotina</taxon>
        <taxon>Pucciniomycetes</taxon>
        <taxon>Pucciniales</taxon>
        <taxon>Pucciniaceae</taxon>
        <taxon>Puccinia</taxon>
    </lineage>
</organism>
<gene>
    <name evidence="1" type="ORF">PSTG_05571</name>
</gene>
<sequence>LVEHCTFSLIGRQMIVTGRMANSEANRNVLPMNNLFNSCTNWSARCQNRHYWTVLIFGPRDTVTMANNCFNSTSGSSPKTGGAGRPWMFVHYYNNLHTNSVGETFEVASGSTFLAKGNIVKNAHFENPNDKFTDHGGD</sequence>
<name>A0A0L0VPL2_9BASI</name>
<dbReference type="InterPro" id="IPR011050">
    <property type="entry name" value="Pectin_lyase_fold/virulence"/>
</dbReference>
<comment type="caution">
    <text evidence="1">The sequence shown here is derived from an EMBL/GenBank/DDBJ whole genome shotgun (WGS) entry which is preliminary data.</text>
</comment>
<feature type="non-terminal residue" evidence="1">
    <location>
        <position position="1"/>
    </location>
</feature>
<dbReference type="Gene3D" id="2.160.20.10">
    <property type="entry name" value="Single-stranded right-handed beta-helix, Pectin lyase-like"/>
    <property type="match status" value="1"/>
</dbReference>
<dbReference type="InterPro" id="IPR012334">
    <property type="entry name" value="Pectin_lyas_fold"/>
</dbReference>
<dbReference type="STRING" id="1165861.A0A0L0VPL2"/>
<reference evidence="2" key="1">
    <citation type="submission" date="2014-03" db="EMBL/GenBank/DDBJ databases">
        <title>The Genome Sequence of Puccinia striiformis f. sp. tritici PST-78.</title>
        <authorList>
            <consortium name="The Broad Institute Genome Sequencing Platform"/>
            <person name="Cuomo C."/>
            <person name="Hulbert S."/>
            <person name="Chen X."/>
            <person name="Walker B."/>
            <person name="Young S.K."/>
            <person name="Zeng Q."/>
            <person name="Gargeya S."/>
            <person name="Fitzgerald M."/>
            <person name="Haas B."/>
            <person name="Abouelleil A."/>
            <person name="Alvarado L."/>
            <person name="Arachchi H.M."/>
            <person name="Berlin A.M."/>
            <person name="Chapman S.B."/>
            <person name="Goldberg J."/>
            <person name="Griggs A."/>
            <person name="Gujja S."/>
            <person name="Hansen M."/>
            <person name="Howarth C."/>
            <person name="Imamovic A."/>
            <person name="Larimer J."/>
            <person name="McCowan C."/>
            <person name="Montmayeur A."/>
            <person name="Murphy C."/>
            <person name="Neiman D."/>
            <person name="Pearson M."/>
            <person name="Priest M."/>
            <person name="Roberts A."/>
            <person name="Saif S."/>
            <person name="Shea T."/>
            <person name="Sisk P."/>
            <person name="Sykes S."/>
            <person name="Wortman J."/>
            <person name="Nusbaum C."/>
            <person name="Birren B."/>
        </authorList>
    </citation>
    <scope>NUCLEOTIDE SEQUENCE [LARGE SCALE GENOMIC DNA]</scope>
    <source>
        <strain evidence="2">race PST-78</strain>
    </source>
</reference>
<dbReference type="AlphaFoldDB" id="A0A0L0VPL2"/>
<keyword evidence="2" id="KW-1185">Reference proteome</keyword>
<accession>A0A0L0VPL2</accession>
<protein>
    <recommendedName>
        <fullName evidence="3">Pectate lyase</fullName>
    </recommendedName>
</protein>
<evidence type="ECO:0008006" key="3">
    <source>
        <dbReference type="Google" id="ProtNLM"/>
    </source>
</evidence>